<keyword evidence="8" id="KW-0966">Cell projection</keyword>
<dbReference type="AlphaFoldDB" id="C6XN56"/>
<dbReference type="Pfam" id="PF02119">
    <property type="entry name" value="FlgI"/>
    <property type="match status" value="1"/>
</dbReference>
<keyword evidence="5 7" id="KW-0975">Bacterial flagellum</keyword>
<organism evidence="8 9">
    <name type="scientific">Hirschia baltica (strain ATCC 49814 / DSM 5838 / IFAM 1418)</name>
    <dbReference type="NCBI Taxonomy" id="582402"/>
    <lineage>
        <taxon>Bacteria</taxon>
        <taxon>Pseudomonadati</taxon>
        <taxon>Pseudomonadota</taxon>
        <taxon>Alphaproteobacteria</taxon>
        <taxon>Hyphomonadales</taxon>
        <taxon>Hyphomonadaceae</taxon>
        <taxon>Hirschia</taxon>
    </lineage>
</organism>
<dbReference type="GO" id="GO:0071973">
    <property type="term" value="P:bacterial-type flagellum-dependent cell motility"/>
    <property type="evidence" value="ECO:0007669"/>
    <property type="project" value="InterPro"/>
</dbReference>
<gene>
    <name evidence="7" type="primary">flgI</name>
    <name evidence="8" type="ordered locus">Hbal_0524</name>
</gene>
<dbReference type="GO" id="GO:0030288">
    <property type="term" value="C:outer membrane-bounded periplasmic space"/>
    <property type="evidence" value="ECO:0007669"/>
    <property type="project" value="InterPro"/>
</dbReference>
<dbReference type="GO" id="GO:0009428">
    <property type="term" value="C:bacterial-type flagellum basal body, distal rod, P ring"/>
    <property type="evidence" value="ECO:0007669"/>
    <property type="project" value="InterPro"/>
</dbReference>
<evidence type="ECO:0000256" key="6">
    <source>
        <dbReference type="ARBA" id="ARBA00032344"/>
    </source>
</evidence>
<dbReference type="PANTHER" id="PTHR30381:SF0">
    <property type="entry name" value="FLAGELLAR P-RING PROTEIN"/>
    <property type="match status" value="1"/>
</dbReference>
<keyword evidence="8" id="KW-0282">Flagellum</keyword>
<dbReference type="RefSeq" id="WP_015826376.1">
    <property type="nucleotide sequence ID" value="NC_012982.1"/>
</dbReference>
<evidence type="ECO:0000256" key="7">
    <source>
        <dbReference type="HAMAP-Rule" id="MF_00416"/>
    </source>
</evidence>
<feature type="chain" id="PRO_5009008675" description="Flagellar P-ring protein" evidence="7">
    <location>
        <begin position="24"/>
        <end position="369"/>
    </location>
</feature>
<evidence type="ECO:0000313" key="8">
    <source>
        <dbReference type="EMBL" id="ACT58226.1"/>
    </source>
</evidence>
<name>C6XN56_HIRBI</name>
<reference evidence="9" key="1">
    <citation type="journal article" date="2011" name="J. Bacteriol.">
        <title>Genome sequences of eight morphologically diverse alphaproteobacteria.</title>
        <authorList>
            <consortium name="US DOE Joint Genome Institute"/>
            <person name="Brown P.J."/>
            <person name="Kysela D.T."/>
            <person name="Buechlein A."/>
            <person name="Hemmerich C."/>
            <person name="Brun Y.V."/>
        </authorList>
    </citation>
    <scope>NUCLEOTIDE SEQUENCE [LARGE SCALE GENOMIC DNA]</scope>
    <source>
        <strain evidence="9">ATCC 49814 / DSM 5838 / IFAM 1418</strain>
    </source>
</reference>
<dbReference type="NCBIfam" id="NF003676">
    <property type="entry name" value="PRK05303.1"/>
    <property type="match status" value="1"/>
</dbReference>
<dbReference type="eggNOG" id="COG1706">
    <property type="taxonomic scope" value="Bacteria"/>
</dbReference>
<dbReference type="InterPro" id="IPR001782">
    <property type="entry name" value="Flag_FlgI"/>
</dbReference>
<dbReference type="HOGENOM" id="CLU_045235_1_0_5"/>
<accession>C6XN56</accession>
<dbReference type="STRING" id="582402.Hbal_0524"/>
<keyword evidence="4 7" id="KW-0574">Periplasm</keyword>
<comment type="function">
    <text evidence="1 7">Assembles around the rod to form the L-ring and probably protects the motor/basal body from shearing forces during rotation.</text>
</comment>
<keyword evidence="9" id="KW-1185">Reference proteome</keyword>
<evidence type="ECO:0000256" key="3">
    <source>
        <dbReference type="ARBA" id="ARBA00022729"/>
    </source>
</evidence>
<evidence type="ECO:0000313" key="9">
    <source>
        <dbReference type="Proteomes" id="UP000002745"/>
    </source>
</evidence>
<protein>
    <recommendedName>
        <fullName evidence="2 7">Flagellar P-ring protein</fullName>
    </recommendedName>
    <alternativeName>
        <fullName evidence="6 7">Basal body P-ring protein</fullName>
    </alternativeName>
</protein>
<dbReference type="PANTHER" id="PTHR30381">
    <property type="entry name" value="FLAGELLAR P-RING PERIPLASMIC PROTEIN FLGI"/>
    <property type="match status" value="1"/>
</dbReference>
<comment type="subunit">
    <text evidence="7">The basal body constitutes a major portion of the flagellar organelle and consists of four rings (L,P,S, and M) mounted on a central rod.</text>
</comment>
<dbReference type="KEGG" id="hba:Hbal_0524"/>
<comment type="similarity">
    <text evidence="7">Belongs to the FlgI family.</text>
</comment>
<evidence type="ECO:0000256" key="5">
    <source>
        <dbReference type="ARBA" id="ARBA00023143"/>
    </source>
</evidence>
<dbReference type="Proteomes" id="UP000002745">
    <property type="component" value="Chromosome"/>
</dbReference>
<dbReference type="GO" id="GO:0005198">
    <property type="term" value="F:structural molecule activity"/>
    <property type="evidence" value="ECO:0007669"/>
    <property type="project" value="InterPro"/>
</dbReference>
<proteinExistence type="inferred from homology"/>
<keyword evidence="8" id="KW-0969">Cilium</keyword>
<comment type="subcellular location">
    <subcellularLocation>
        <location evidence="7">Periplasm</location>
    </subcellularLocation>
    <subcellularLocation>
        <location evidence="7">Bacterial flagellum basal body</location>
    </subcellularLocation>
</comment>
<dbReference type="PRINTS" id="PR01010">
    <property type="entry name" value="FLGPRINGFLGI"/>
</dbReference>
<feature type="signal peptide" evidence="7">
    <location>
        <begin position="1"/>
        <end position="23"/>
    </location>
</feature>
<dbReference type="OrthoDB" id="9786431at2"/>
<dbReference type="EMBL" id="CP001678">
    <property type="protein sequence ID" value="ACT58226.1"/>
    <property type="molecule type" value="Genomic_DNA"/>
</dbReference>
<sequence precursor="true">MNRILCAFFLTLLLSLNSLGAAAGSRLKDIVDIEGVRDNQLIGYGIVVGLNGSGDSLRNSPMTRQSLEAMLERLGVNTREETLNTKNVAAVMVTASLPAFSTAGSRIDITVSAMGDAKSLEGGTLLVTPLMGANGEVYAVGQGSVAVGGFAAGGDSGSALVRNVPTNGRIPNGALVELEVPYALNNQNKLRLSLRNPDFTTATRISSVINSYMGTTVAFAMDPATVALNRPPNFQGGMSMLLAEIERLEVEPDQPARIVINETTGIIVMGENVRVSQVAIAQGNLTISVSEQPAVSQPNAFGAGETVVVPQTDIAANEDVADLALIGGSVPLNDLVNGLNALGVSPRDMISILQALKASGALQADIEIM</sequence>
<evidence type="ECO:0000256" key="1">
    <source>
        <dbReference type="ARBA" id="ARBA00002591"/>
    </source>
</evidence>
<evidence type="ECO:0000256" key="2">
    <source>
        <dbReference type="ARBA" id="ARBA00019515"/>
    </source>
</evidence>
<evidence type="ECO:0000256" key="4">
    <source>
        <dbReference type="ARBA" id="ARBA00022764"/>
    </source>
</evidence>
<keyword evidence="3 7" id="KW-0732">Signal</keyword>
<dbReference type="HAMAP" id="MF_00416">
    <property type="entry name" value="FlgI"/>
    <property type="match status" value="1"/>
</dbReference>